<comment type="catalytic activity">
    <reaction evidence="1">
        <text>ATP + protein L-histidine = ADP + protein N-phospho-L-histidine.</text>
        <dbReference type="EC" id="2.7.13.3"/>
    </reaction>
</comment>
<evidence type="ECO:0000256" key="1">
    <source>
        <dbReference type="ARBA" id="ARBA00000085"/>
    </source>
</evidence>
<dbReference type="Gene3D" id="3.30.565.10">
    <property type="entry name" value="Histidine kinase-like ATPase, C-terminal domain"/>
    <property type="match status" value="1"/>
</dbReference>
<feature type="domain" description="Histidine kinase" evidence="7">
    <location>
        <begin position="284"/>
        <end position="529"/>
    </location>
</feature>
<dbReference type="SUPFAM" id="SSF47384">
    <property type="entry name" value="Homodimeric domain of signal transducing histidine kinase"/>
    <property type="match status" value="1"/>
</dbReference>
<dbReference type="PROSITE" id="PS50109">
    <property type="entry name" value="HIS_KIN"/>
    <property type="match status" value="1"/>
</dbReference>
<gene>
    <name evidence="8" type="ORF">ECRASSUSDP1_LOCUS1684</name>
</gene>
<dbReference type="EMBL" id="CAMPGE010001589">
    <property type="protein sequence ID" value="CAI2360382.1"/>
    <property type="molecule type" value="Genomic_DNA"/>
</dbReference>
<evidence type="ECO:0000256" key="5">
    <source>
        <dbReference type="ARBA" id="ARBA00022777"/>
    </source>
</evidence>
<keyword evidence="3" id="KW-0597">Phosphoprotein</keyword>
<evidence type="ECO:0000256" key="6">
    <source>
        <dbReference type="SAM" id="Phobius"/>
    </source>
</evidence>
<dbReference type="InterPro" id="IPR036097">
    <property type="entry name" value="HisK_dim/P_sf"/>
</dbReference>
<protein>
    <recommendedName>
        <fullName evidence="2">histidine kinase</fullName>
        <ecNumber evidence="2">2.7.13.3</ecNumber>
    </recommendedName>
</protein>
<keyword evidence="9" id="KW-1185">Reference proteome</keyword>
<dbReference type="InterPro" id="IPR005467">
    <property type="entry name" value="His_kinase_dom"/>
</dbReference>
<keyword evidence="6" id="KW-0812">Transmembrane</keyword>
<feature type="transmembrane region" description="Helical" evidence="6">
    <location>
        <begin position="15"/>
        <end position="35"/>
    </location>
</feature>
<comment type="caution">
    <text evidence="8">The sequence shown here is derived from an EMBL/GenBank/DDBJ whole genome shotgun (WGS) entry which is preliminary data.</text>
</comment>
<keyword evidence="4" id="KW-0808">Transferase</keyword>
<evidence type="ECO:0000256" key="3">
    <source>
        <dbReference type="ARBA" id="ARBA00022553"/>
    </source>
</evidence>
<evidence type="ECO:0000313" key="8">
    <source>
        <dbReference type="EMBL" id="CAI2360382.1"/>
    </source>
</evidence>
<dbReference type="Gene3D" id="1.10.287.130">
    <property type="match status" value="1"/>
</dbReference>
<proteinExistence type="predicted"/>
<dbReference type="SMART" id="SM00387">
    <property type="entry name" value="HATPase_c"/>
    <property type="match status" value="1"/>
</dbReference>
<keyword evidence="6" id="KW-0472">Membrane</keyword>
<dbReference type="FunFam" id="3.30.565.10:FF:000010">
    <property type="entry name" value="Sensor histidine kinase RcsC"/>
    <property type="match status" value="1"/>
</dbReference>
<dbReference type="InterPro" id="IPR003661">
    <property type="entry name" value="HisK_dim/P_dom"/>
</dbReference>
<evidence type="ECO:0000256" key="2">
    <source>
        <dbReference type="ARBA" id="ARBA00012438"/>
    </source>
</evidence>
<evidence type="ECO:0000259" key="7">
    <source>
        <dbReference type="PROSITE" id="PS50109"/>
    </source>
</evidence>
<evidence type="ECO:0000313" key="9">
    <source>
        <dbReference type="Proteomes" id="UP001295684"/>
    </source>
</evidence>
<dbReference type="Pfam" id="PF02518">
    <property type="entry name" value="HATPase_c"/>
    <property type="match status" value="1"/>
</dbReference>
<organism evidence="8 9">
    <name type="scientific">Euplotes crassus</name>
    <dbReference type="NCBI Taxonomy" id="5936"/>
    <lineage>
        <taxon>Eukaryota</taxon>
        <taxon>Sar</taxon>
        <taxon>Alveolata</taxon>
        <taxon>Ciliophora</taxon>
        <taxon>Intramacronucleata</taxon>
        <taxon>Spirotrichea</taxon>
        <taxon>Hypotrichia</taxon>
        <taxon>Euplotida</taxon>
        <taxon>Euplotidae</taxon>
        <taxon>Moneuplotes</taxon>
    </lineage>
</organism>
<keyword evidence="6" id="KW-1133">Transmembrane helix</keyword>
<dbReference type="AlphaFoldDB" id="A0AAD1U4K1"/>
<accession>A0AAD1U4K1</accession>
<feature type="transmembrane region" description="Helical" evidence="6">
    <location>
        <begin position="93"/>
        <end position="113"/>
    </location>
</feature>
<dbReference type="InterPro" id="IPR004358">
    <property type="entry name" value="Sig_transdc_His_kin-like_C"/>
</dbReference>
<dbReference type="InterPro" id="IPR036890">
    <property type="entry name" value="HATPase_C_sf"/>
</dbReference>
<reference evidence="8" key="1">
    <citation type="submission" date="2023-07" db="EMBL/GenBank/DDBJ databases">
        <authorList>
            <consortium name="AG Swart"/>
            <person name="Singh M."/>
            <person name="Singh A."/>
            <person name="Seah K."/>
            <person name="Emmerich C."/>
        </authorList>
    </citation>
    <scope>NUCLEOTIDE SEQUENCE</scope>
    <source>
        <strain evidence="8">DP1</strain>
    </source>
</reference>
<sequence>MLVVLLIILKFKPMYILYFIPMVIGVSSWMCNAMIPLKDYYSLDEFHIVSCCFGHLLMILVPNKWKANSIVYSLSMIHLIYKIWKTFGITNPGIISSFVASSIFFTISSYLLIMRTRSMYSEILKNKNLIAEMKKVMQILPFGVVIWPSKATDKWFTNTEFTNKFTKIRRDLEELNSIDVSFVDEDKQNHLDGPRELSAFLKSQQQQLDSKDLMTDSDVKIECNPHSLIEQADDSDSRTCNVKTLMVEWEGAEAYMHVFVDITDFIKLEEAKNSIKCQKIMFTSASHEFRTPLNSITNSFDIVFDSFKTIEKIGHPYFSQLQGRNQIIFDEGLQTLSKFVKIGKNSSMLLLTLVEDVLNLAKMEAGTFTILNELFPIQEVLGEVQDIFTMQCEQKGLQFVLDVSPDIKNMLIHSDKARLKQIILNLVSNSYKFTFRGYIKIECKIIENGGQLFVQFNVRDTGMGISEEQQEKLFKLFSMISDTKGLNPNGTGIGLTVSKRYVEAIGGEIHLHSALRKGTDVIFTIPIDDECEFMPNNIQDNLESW</sequence>
<dbReference type="CDD" id="cd00082">
    <property type="entry name" value="HisKA"/>
    <property type="match status" value="1"/>
</dbReference>
<name>A0AAD1U4K1_EUPCR</name>
<dbReference type="SUPFAM" id="SSF55874">
    <property type="entry name" value="ATPase domain of HSP90 chaperone/DNA topoisomerase II/histidine kinase"/>
    <property type="match status" value="1"/>
</dbReference>
<dbReference type="GO" id="GO:0000155">
    <property type="term" value="F:phosphorelay sensor kinase activity"/>
    <property type="evidence" value="ECO:0007669"/>
    <property type="project" value="InterPro"/>
</dbReference>
<dbReference type="PANTHER" id="PTHR43047">
    <property type="entry name" value="TWO-COMPONENT HISTIDINE PROTEIN KINASE"/>
    <property type="match status" value="1"/>
</dbReference>
<dbReference type="PANTHER" id="PTHR43047:SF72">
    <property type="entry name" value="OSMOSENSING HISTIDINE PROTEIN KINASE SLN1"/>
    <property type="match status" value="1"/>
</dbReference>
<dbReference type="GO" id="GO:0009927">
    <property type="term" value="F:histidine phosphotransfer kinase activity"/>
    <property type="evidence" value="ECO:0007669"/>
    <property type="project" value="TreeGrafter"/>
</dbReference>
<dbReference type="GO" id="GO:0005886">
    <property type="term" value="C:plasma membrane"/>
    <property type="evidence" value="ECO:0007669"/>
    <property type="project" value="TreeGrafter"/>
</dbReference>
<dbReference type="PRINTS" id="PR00344">
    <property type="entry name" value="BCTRLSENSOR"/>
</dbReference>
<dbReference type="SMART" id="SM00388">
    <property type="entry name" value="HisKA"/>
    <property type="match status" value="1"/>
</dbReference>
<evidence type="ECO:0000256" key="4">
    <source>
        <dbReference type="ARBA" id="ARBA00022679"/>
    </source>
</evidence>
<dbReference type="InterPro" id="IPR003594">
    <property type="entry name" value="HATPase_dom"/>
</dbReference>
<dbReference type="Proteomes" id="UP001295684">
    <property type="component" value="Unassembled WGS sequence"/>
</dbReference>
<keyword evidence="5" id="KW-0418">Kinase</keyword>
<dbReference type="EC" id="2.7.13.3" evidence="2"/>